<name>A0ABM8HSY3_9BACT</name>
<dbReference type="RefSeq" id="WP_221248512.1">
    <property type="nucleotide sequence ID" value="NZ_AP024355.1"/>
</dbReference>
<evidence type="ECO:0000256" key="2">
    <source>
        <dbReference type="SAM" id="SignalP"/>
    </source>
</evidence>
<organism evidence="3 4">
    <name type="scientific">Desulfuromonas versatilis</name>
    <dbReference type="NCBI Taxonomy" id="2802975"/>
    <lineage>
        <taxon>Bacteria</taxon>
        <taxon>Pseudomonadati</taxon>
        <taxon>Thermodesulfobacteriota</taxon>
        <taxon>Desulfuromonadia</taxon>
        <taxon>Desulfuromonadales</taxon>
        <taxon>Desulfuromonadaceae</taxon>
        <taxon>Desulfuromonas</taxon>
    </lineage>
</organism>
<gene>
    <name evidence="3" type="ORF">DESUT3_21520</name>
</gene>
<accession>A0ABM8HSY3</accession>
<evidence type="ECO:0000313" key="4">
    <source>
        <dbReference type="Proteomes" id="UP001319827"/>
    </source>
</evidence>
<sequence>MMRFSTLFLLLVLIAAVPCAANEGEAQDKRPILERLVAQALVENPDLRAAEQRWRMFERKVIPAGTLDDPMLTLSMNNFPVDTLAGNEAPMTSRDIVLAQKFPFPGKLGSKAEQAEQQALWYKGVYEDSRLQLVRQVKDAYYSLYYLDKAIEITEKNLKLLDDFIRLTEIRYQVGQGLQQDVLKAQVERSKLMDRLFALRQQRLTAQANLNTLLARPAASPVEKLPEFELVEAKVSVPELIEQAEEARPLFAAYQSLIDRFRSQKKFAELDYRPDFNVFAAYKFREENRGDDGVDFVSAGVTFNLPVWQERRGEVVAEADSGIRMAYQQYNDLRNKVGFNISDAHAQLEKNRQQVLLFKTGIIPQATQALQAALSAYQVGKVEFLSLLDAQLTLQRYEMDYYRALTDYQRSLARLEAEAGRSLTDSQAKETSP</sequence>
<reference evidence="3 4" key="1">
    <citation type="journal article" date="2016" name="C (Basel)">
        <title>Selective Growth of and Electricity Production by Marine Exoelectrogenic Bacteria in Self-Aggregated Hydrogel of Microbially Reduced Graphene Oxide.</title>
        <authorList>
            <person name="Yoshida N."/>
            <person name="Goto Y."/>
            <person name="Miyata Y."/>
        </authorList>
    </citation>
    <scope>NUCLEOTIDE SEQUENCE [LARGE SCALE GENOMIC DNA]</scope>
    <source>
        <strain evidence="3 4">NIT-T3</strain>
    </source>
</reference>
<dbReference type="PANTHER" id="PTHR30203:SF24">
    <property type="entry name" value="BLR4935 PROTEIN"/>
    <property type="match status" value="1"/>
</dbReference>
<evidence type="ECO:0000256" key="1">
    <source>
        <dbReference type="ARBA" id="ARBA00007613"/>
    </source>
</evidence>
<dbReference type="Pfam" id="PF02321">
    <property type="entry name" value="OEP"/>
    <property type="match status" value="2"/>
</dbReference>
<dbReference type="EMBL" id="AP024355">
    <property type="protein sequence ID" value="BCR05083.1"/>
    <property type="molecule type" value="Genomic_DNA"/>
</dbReference>
<dbReference type="PANTHER" id="PTHR30203">
    <property type="entry name" value="OUTER MEMBRANE CATION EFFLUX PROTEIN"/>
    <property type="match status" value="1"/>
</dbReference>
<keyword evidence="4" id="KW-1185">Reference proteome</keyword>
<reference evidence="3 4" key="2">
    <citation type="journal article" date="2021" name="Int. J. Syst. Evol. Microbiol.">
        <title>Isolation and Polyphasic Characterization of Desulfuromonas versatilis sp. Nov., an Electrogenic Bacteria Capable of Versatile Metabolism Isolated from a Graphene Oxide-Reducing Enrichment Culture.</title>
        <authorList>
            <person name="Xie L."/>
            <person name="Yoshida N."/>
            <person name="Ishii S."/>
            <person name="Meng L."/>
        </authorList>
    </citation>
    <scope>NUCLEOTIDE SEQUENCE [LARGE SCALE GENOMIC DNA]</scope>
    <source>
        <strain evidence="3 4">NIT-T3</strain>
    </source>
</reference>
<dbReference type="InterPro" id="IPR010131">
    <property type="entry name" value="MdtP/NodT-like"/>
</dbReference>
<dbReference type="InterPro" id="IPR003423">
    <property type="entry name" value="OMP_efflux"/>
</dbReference>
<comment type="similarity">
    <text evidence="1">Belongs to the outer membrane factor (OMF) (TC 1.B.17) family.</text>
</comment>
<feature type="chain" id="PRO_5046450662" evidence="2">
    <location>
        <begin position="21"/>
        <end position="433"/>
    </location>
</feature>
<feature type="signal peptide" evidence="2">
    <location>
        <begin position="1"/>
        <end position="20"/>
    </location>
</feature>
<proteinExistence type="inferred from homology"/>
<protein>
    <submittedName>
        <fullName evidence="3">RND transporter</fullName>
    </submittedName>
</protein>
<dbReference type="Gene3D" id="1.20.1600.10">
    <property type="entry name" value="Outer membrane efflux proteins (OEP)"/>
    <property type="match status" value="1"/>
</dbReference>
<keyword evidence="2" id="KW-0732">Signal</keyword>
<evidence type="ECO:0000313" key="3">
    <source>
        <dbReference type="EMBL" id="BCR05083.1"/>
    </source>
</evidence>
<dbReference type="Proteomes" id="UP001319827">
    <property type="component" value="Chromosome"/>
</dbReference>
<dbReference type="SUPFAM" id="SSF56954">
    <property type="entry name" value="Outer membrane efflux proteins (OEP)"/>
    <property type="match status" value="1"/>
</dbReference>